<protein>
    <recommendedName>
        <fullName evidence="3">N-acetyltransferase domain-containing protein</fullName>
    </recommendedName>
</protein>
<evidence type="ECO:0000256" key="1">
    <source>
        <dbReference type="ARBA" id="ARBA00022679"/>
    </source>
</evidence>
<dbReference type="Gene3D" id="3.40.630.30">
    <property type="match status" value="1"/>
</dbReference>
<keyword evidence="2" id="KW-0012">Acyltransferase</keyword>
<evidence type="ECO:0000256" key="2">
    <source>
        <dbReference type="ARBA" id="ARBA00023315"/>
    </source>
</evidence>
<dbReference type="EMBL" id="JMCG01000001">
    <property type="protein sequence ID" value="KGK12061.1"/>
    <property type="molecule type" value="Genomic_DNA"/>
</dbReference>
<evidence type="ECO:0000313" key="5">
    <source>
        <dbReference type="Proteomes" id="UP000029994"/>
    </source>
</evidence>
<dbReference type="STRING" id="29495.EA26_12355"/>
<feature type="domain" description="N-acetyltransferase" evidence="3">
    <location>
        <begin position="3"/>
        <end position="148"/>
    </location>
</feature>
<dbReference type="Proteomes" id="UP000029994">
    <property type="component" value="Unassembled WGS sequence"/>
</dbReference>
<proteinExistence type="predicted"/>
<sequence>MNLHIRNANREDILAIAQLEQQLFAEHGYPLFFIRQALDCWPGGVYVAQVDRQLAGYVLIAPTDHSADEAWMLSLAVSSAHQGQGIARKLVRHALAHSIQYQKIKLTVAPENEPALRLYQSEGFQLIDSERNYFGDGEERLVMLYQRESTA</sequence>
<dbReference type="InterPro" id="IPR045047">
    <property type="entry name" value="Ard1-like"/>
</dbReference>
<dbReference type="PROSITE" id="PS51186">
    <property type="entry name" value="GNAT"/>
    <property type="match status" value="1"/>
</dbReference>
<dbReference type="RefSeq" id="WP_039427762.1">
    <property type="nucleotide sequence ID" value="NZ_CP061844.1"/>
</dbReference>
<keyword evidence="1" id="KW-0808">Transferase</keyword>
<evidence type="ECO:0000259" key="3">
    <source>
        <dbReference type="PROSITE" id="PS51186"/>
    </source>
</evidence>
<comment type="caution">
    <text evidence="4">The sequence shown here is derived from an EMBL/GenBank/DDBJ whole genome shotgun (WGS) entry which is preliminary data.</text>
</comment>
<gene>
    <name evidence="4" type="ORF">EA26_12355</name>
</gene>
<dbReference type="eggNOG" id="COG0456">
    <property type="taxonomic scope" value="Bacteria"/>
</dbReference>
<dbReference type="CDD" id="cd04301">
    <property type="entry name" value="NAT_SF"/>
    <property type="match status" value="1"/>
</dbReference>
<dbReference type="PANTHER" id="PTHR23091">
    <property type="entry name" value="N-TERMINAL ACETYLTRANSFERASE"/>
    <property type="match status" value="1"/>
</dbReference>
<dbReference type="GO" id="GO:0031415">
    <property type="term" value="C:NatA complex"/>
    <property type="evidence" value="ECO:0007669"/>
    <property type="project" value="InterPro"/>
</dbReference>
<dbReference type="Pfam" id="PF00583">
    <property type="entry name" value="Acetyltransf_1"/>
    <property type="match status" value="1"/>
</dbReference>
<organism evidence="4 5">
    <name type="scientific">Vibrio navarrensis</name>
    <dbReference type="NCBI Taxonomy" id="29495"/>
    <lineage>
        <taxon>Bacteria</taxon>
        <taxon>Pseudomonadati</taxon>
        <taxon>Pseudomonadota</taxon>
        <taxon>Gammaproteobacteria</taxon>
        <taxon>Vibrionales</taxon>
        <taxon>Vibrionaceae</taxon>
        <taxon>Vibrio</taxon>
    </lineage>
</organism>
<dbReference type="InterPro" id="IPR000182">
    <property type="entry name" value="GNAT_dom"/>
</dbReference>
<accession>A0A099LXB3</accession>
<dbReference type="GeneID" id="43683954"/>
<dbReference type="AlphaFoldDB" id="A0A099LXB3"/>
<name>A0A099LXB3_9VIBR</name>
<dbReference type="InterPro" id="IPR016181">
    <property type="entry name" value="Acyl_CoA_acyltransferase"/>
</dbReference>
<reference evidence="4 5" key="1">
    <citation type="submission" date="2014-04" db="EMBL/GenBank/DDBJ databases">
        <title>Genome sequencing of Vibrio navarrensis strains.</title>
        <authorList>
            <person name="Gladney L.M."/>
            <person name="Katz L.S."/>
            <person name="Marino-Ramirez L."/>
            <person name="Jordan I.K."/>
        </authorList>
    </citation>
    <scope>NUCLEOTIDE SEQUENCE [LARGE SCALE GENOMIC DNA]</scope>
    <source>
        <strain evidence="4 5">ATCC 51183</strain>
    </source>
</reference>
<dbReference type="GO" id="GO:0004596">
    <property type="term" value="F:protein-N-terminal amino-acid acetyltransferase activity"/>
    <property type="evidence" value="ECO:0007669"/>
    <property type="project" value="InterPro"/>
</dbReference>
<dbReference type="PANTHER" id="PTHR23091:SF4">
    <property type="entry name" value="N-TERMINAL AMINO-ACID N(ALPHA)-ACETYLTRANSFERASE NATA"/>
    <property type="match status" value="1"/>
</dbReference>
<evidence type="ECO:0000313" key="4">
    <source>
        <dbReference type="EMBL" id="KGK12061.1"/>
    </source>
</evidence>
<keyword evidence="5" id="KW-1185">Reference proteome</keyword>
<dbReference type="SUPFAM" id="SSF55729">
    <property type="entry name" value="Acyl-CoA N-acyltransferases (Nat)"/>
    <property type="match status" value="1"/>
</dbReference>